<accession>A0ABR9RI53</accession>
<reference evidence="1 2" key="1">
    <citation type="submission" date="2020-10" db="EMBL/GenBank/DDBJ databases">
        <title>ChiBAC.</title>
        <authorList>
            <person name="Zenner C."/>
            <person name="Hitch T.C.A."/>
            <person name="Clavel T."/>
        </authorList>
    </citation>
    <scope>NUCLEOTIDE SEQUENCE [LARGE SCALE GENOMIC DNA]</scope>
    <source>
        <strain evidence="1 2">DSM 108991</strain>
    </source>
</reference>
<protein>
    <recommendedName>
        <fullName evidence="3">Transposase/invertase (TIGR01784 family)</fullName>
    </recommendedName>
</protein>
<sequence length="257" mass="29657">MEINTLGNVLYLSMKNDISFLVSGTLNLYEHQSTCNPNMPMRGLFYFSRLYEKYIAVQDINIYSSAAKTFPFPRHVVFYNGTAEEPDRKVLRLSDLYEIVPGDSHPSLECETLMLNINYGHNRSLMEKCRRLEEYAIFVHTVRENLERQMTLDQAVTEAVDTCIRDGVLKDILTEQKSEVIQMVLETFDQEKYEKAMHQEGYDDGYSDGKKDGYSDGKADMFLELIRKKLAKGSSLEKIARELETDLETVQKLADQI</sequence>
<evidence type="ECO:0008006" key="3">
    <source>
        <dbReference type="Google" id="ProtNLM"/>
    </source>
</evidence>
<name>A0ABR9RI53_9FIRM</name>
<comment type="caution">
    <text evidence="1">The sequence shown here is derived from an EMBL/GenBank/DDBJ whole genome shotgun (WGS) entry which is preliminary data.</text>
</comment>
<gene>
    <name evidence="1" type="ORF">INF30_03235</name>
</gene>
<proteinExistence type="predicted"/>
<evidence type="ECO:0000313" key="1">
    <source>
        <dbReference type="EMBL" id="MBE5062282.1"/>
    </source>
</evidence>
<organism evidence="1 2">
    <name type="scientific">Claveliimonas monacensis</name>
    <dbReference type="NCBI Taxonomy" id="2779351"/>
    <lineage>
        <taxon>Bacteria</taxon>
        <taxon>Bacillati</taxon>
        <taxon>Bacillota</taxon>
        <taxon>Clostridia</taxon>
        <taxon>Lachnospirales</taxon>
        <taxon>Lachnospiraceae</taxon>
        <taxon>Claveliimonas</taxon>
    </lineage>
</organism>
<dbReference type="EMBL" id="JADCKL010000002">
    <property type="protein sequence ID" value="MBE5062282.1"/>
    <property type="molecule type" value="Genomic_DNA"/>
</dbReference>
<keyword evidence="2" id="KW-1185">Reference proteome</keyword>
<evidence type="ECO:0000313" key="2">
    <source>
        <dbReference type="Proteomes" id="UP000758652"/>
    </source>
</evidence>
<dbReference type="Proteomes" id="UP000758652">
    <property type="component" value="Unassembled WGS sequence"/>
</dbReference>